<organism evidence="1 2">
    <name type="scientific">Agrocybe chaxingu</name>
    <dbReference type="NCBI Taxonomy" id="84603"/>
    <lineage>
        <taxon>Eukaryota</taxon>
        <taxon>Fungi</taxon>
        <taxon>Dikarya</taxon>
        <taxon>Basidiomycota</taxon>
        <taxon>Agaricomycotina</taxon>
        <taxon>Agaricomycetes</taxon>
        <taxon>Agaricomycetidae</taxon>
        <taxon>Agaricales</taxon>
        <taxon>Agaricineae</taxon>
        <taxon>Strophariaceae</taxon>
        <taxon>Agrocybe</taxon>
    </lineage>
</organism>
<gene>
    <name evidence="1" type="ORF">NLJ89_g1091</name>
</gene>
<dbReference type="OrthoDB" id="3248197at2759"/>
<accession>A0A9W8TFR8</accession>
<name>A0A9W8TFR8_9AGAR</name>
<proteinExistence type="predicted"/>
<dbReference type="Proteomes" id="UP001148786">
    <property type="component" value="Unassembled WGS sequence"/>
</dbReference>
<sequence length="260" mass="29223">MLTHIALIGRLVYLELEAHDVPIGFSPVGPVCLPALRWLVIRDTGAIHLATLFDCFEVPSLRSLSYHTLWFPSSQHRRCPLTALLPRTNGLLEELATDVQFLELEDLMKIFEFAPKLKKFVQSQCPAGVSNNQVLGLSTLPIKLVKAFVKQLIPESGGPICLPHLESLDLQHAPGIQDDDALFFIRQRMDFTRSSTEVEPLKRVRIVFSQERSNDICPSLSKHIGEGLIVQLVYPSTCDMFISKGRFDPHDGLGWPRPTF</sequence>
<protein>
    <submittedName>
        <fullName evidence="1">Uncharacterized protein</fullName>
    </submittedName>
</protein>
<comment type="caution">
    <text evidence="1">The sequence shown here is derived from an EMBL/GenBank/DDBJ whole genome shotgun (WGS) entry which is preliminary data.</text>
</comment>
<evidence type="ECO:0000313" key="2">
    <source>
        <dbReference type="Proteomes" id="UP001148786"/>
    </source>
</evidence>
<evidence type="ECO:0000313" key="1">
    <source>
        <dbReference type="EMBL" id="KAJ3516489.1"/>
    </source>
</evidence>
<reference evidence="1" key="1">
    <citation type="submission" date="2022-07" db="EMBL/GenBank/DDBJ databases">
        <title>Genome Sequence of Agrocybe chaxingu.</title>
        <authorList>
            <person name="Buettner E."/>
        </authorList>
    </citation>
    <scope>NUCLEOTIDE SEQUENCE</scope>
    <source>
        <strain evidence="1">MP-N11</strain>
    </source>
</reference>
<dbReference type="EMBL" id="JANKHO010000053">
    <property type="protein sequence ID" value="KAJ3516489.1"/>
    <property type="molecule type" value="Genomic_DNA"/>
</dbReference>
<dbReference type="AlphaFoldDB" id="A0A9W8TFR8"/>
<keyword evidence="2" id="KW-1185">Reference proteome</keyword>